<dbReference type="Proteomes" id="UP000037405">
    <property type="component" value="Unassembled WGS sequence"/>
</dbReference>
<evidence type="ECO:0000313" key="2">
    <source>
        <dbReference type="Proteomes" id="UP000037405"/>
    </source>
</evidence>
<dbReference type="InterPro" id="IPR023214">
    <property type="entry name" value="HAD_sf"/>
</dbReference>
<dbReference type="Gene3D" id="3.30.1240.10">
    <property type="match status" value="1"/>
</dbReference>
<dbReference type="InterPro" id="IPR000150">
    <property type="entry name" value="Cof"/>
</dbReference>
<dbReference type="InterPro" id="IPR006379">
    <property type="entry name" value="HAD-SF_hydro_IIB"/>
</dbReference>
<name>A0A0M0GPU4_9BACI</name>
<dbReference type="GO" id="GO:0016791">
    <property type="term" value="F:phosphatase activity"/>
    <property type="evidence" value="ECO:0007669"/>
    <property type="project" value="TreeGrafter"/>
</dbReference>
<gene>
    <name evidence="1" type="ORF">AF331_04765</name>
</gene>
<dbReference type="NCBIfam" id="TIGR00099">
    <property type="entry name" value="Cof-subfamily"/>
    <property type="match status" value="1"/>
</dbReference>
<keyword evidence="1" id="KW-0378">Hydrolase</keyword>
<dbReference type="EMBL" id="LGUE01000001">
    <property type="protein sequence ID" value="KON91803.1"/>
    <property type="molecule type" value="Genomic_DNA"/>
</dbReference>
<reference evidence="2" key="1">
    <citation type="submission" date="2015-07" db="EMBL/GenBank/DDBJ databases">
        <title>Fjat-14235 jcm11544.</title>
        <authorList>
            <person name="Liu B."/>
            <person name="Wang J."/>
            <person name="Zhu Y."/>
            <person name="Liu G."/>
            <person name="Chen Q."/>
            <person name="Chen Z."/>
            <person name="Lan J."/>
            <person name="Che J."/>
            <person name="Ge C."/>
            <person name="Shi H."/>
            <person name="Pan Z."/>
            <person name="Liu X."/>
        </authorList>
    </citation>
    <scope>NUCLEOTIDE SEQUENCE [LARGE SCALE GENOMIC DNA]</scope>
    <source>
        <strain evidence="2">JCM 11544</strain>
    </source>
</reference>
<proteinExistence type="predicted"/>
<comment type="caution">
    <text evidence="1">The sequence shown here is derived from an EMBL/GenBank/DDBJ whole genome shotgun (WGS) entry which is preliminary data.</text>
</comment>
<dbReference type="InterPro" id="IPR036412">
    <property type="entry name" value="HAD-like_sf"/>
</dbReference>
<dbReference type="PROSITE" id="PS01229">
    <property type="entry name" value="COF_2"/>
    <property type="match status" value="1"/>
</dbReference>
<dbReference type="RefSeq" id="WP_053426995.1">
    <property type="nucleotide sequence ID" value="NZ_LGUE01000001.1"/>
</dbReference>
<accession>A0A0M0GPU4</accession>
<dbReference type="Gene3D" id="3.40.50.1000">
    <property type="entry name" value="HAD superfamily/HAD-like"/>
    <property type="match status" value="1"/>
</dbReference>
<dbReference type="PANTHER" id="PTHR10000:SF55">
    <property type="entry name" value="5-AMINO-6-(5-PHOSPHO-D-RIBITYLAMINO)URACIL PHOSPHATASE YCSE"/>
    <property type="match status" value="1"/>
</dbReference>
<protein>
    <submittedName>
        <fullName evidence="1">HAD family hydrolase</fullName>
    </submittedName>
</protein>
<dbReference type="GO" id="GO:0005829">
    <property type="term" value="C:cytosol"/>
    <property type="evidence" value="ECO:0007669"/>
    <property type="project" value="TreeGrafter"/>
</dbReference>
<dbReference type="PATRIC" id="fig|189381.12.peg.1075"/>
<evidence type="ECO:0000313" key="1">
    <source>
        <dbReference type="EMBL" id="KON91803.1"/>
    </source>
</evidence>
<dbReference type="SUPFAM" id="SSF56784">
    <property type="entry name" value="HAD-like"/>
    <property type="match status" value="1"/>
</dbReference>
<keyword evidence="2" id="KW-1185">Reference proteome</keyword>
<dbReference type="GO" id="GO:0000287">
    <property type="term" value="F:magnesium ion binding"/>
    <property type="evidence" value="ECO:0007669"/>
    <property type="project" value="TreeGrafter"/>
</dbReference>
<organism evidence="1 2">
    <name type="scientific">Rossellomorea marisflavi</name>
    <dbReference type="NCBI Taxonomy" id="189381"/>
    <lineage>
        <taxon>Bacteria</taxon>
        <taxon>Bacillati</taxon>
        <taxon>Bacillota</taxon>
        <taxon>Bacilli</taxon>
        <taxon>Bacillales</taxon>
        <taxon>Bacillaceae</taxon>
        <taxon>Rossellomorea</taxon>
    </lineage>
</organism>
<dbReference type="AlphaFoldDB" id="A0A0M0GPU4"/>
<dbReference type="SFLD" id="SFLDS00003">
    <property type="entry name" value="Haloacid_Dehalogenase"/>
    <property type="match status" value="1"/>
</dbReference>
<dbReference type="NCBIfam" id="TIGR01484">
    <property type="entry name" value="HAD-SF-IIB"/>
    <property type="match status" value="1"/>
</dbReference>
<dbReference type="Pfam" id="PF08282">
    <property type="entry name" value="Hydrolase_3"/>
    <property type="match status" value="1"/>
</dbReference>
<dbReference type="PANTHER" id="PTHR10000">
    <property type="entry name" value="PHOSPHOSERINE PHOSPHATASE"/>
    <property type="match status" value="1"/>
</dbReference>
<dbReference type="STRING" id="189381.GCA_900166615_03338"/>
<sequence length="289" mass="32594">MSIKPKTIFLDMDGTILSSQNKVSVQTKETIDALRAQGIKVFIATGRAYDEIEAMLPEGFKVDGFITSNGMAGYVDDTPVFEHSLSLGLVEDVIAQARNHEIYYEVFPYGAPRITLKQDQEYVLKEVSEPKPDGVEENEWLSRKKAVNEEIAFREGLEGKGFSKFYFFARTQEKIQKWGDVLQEMKKDTDFTLSKSSNHNLELMVADVNKASGIREMLEHFGLKNEDTLAIGDSDNDLQMFDFVTHSVAMHNAKDHIKDVVDEVTTLSCDENGVSDFLARFIEKTVSHS</sequence>
<dbReference type="SFLD" id="SFLDG01140">
    <property type="entry name" value="C2.B:_Phosphomannomutase_and_P"/>
    <property type="match status" value="1"/>
</dbReference>
<dbReference type="OrthoDB" id="9810101at2"/>